<reference evidence="6" key="1">
    <citation type="journal article" date="2019" name="Int. J. Syst. Evol. Microbiol.">
        <title>The Global Catalogue of Microorganisms (GCM) 10K type strain sequencing project: providing services to taxonomists for standard genome sequencing and annotation.</title>
        <authorList>
            <consortium name="The Broad Institute Genomics Platform"/>
            <consortium name="The Broad Institute Genome Sequencing Center for Infectious Disease"/>
            <person name="Wu L."/>
            <person name="Ma J."/>
        </authorList>
    </citation>
    <scope>NUCLEOTIDE SEQUENCE [LARGE SCALE GENOMIC DNA]</scope>
    <source>
        <strain evidence="6">JCM 7356</strain>
    </source>
</reference>
<dbReference type="InterPro" id="IPR000640">
    <property type="entry name" value="EFG_V-like"/>
</dbReference>
<dbReference type="Pfam" id="PF00679">
    <property type="entry name" value="EFG_C"/>
    <property type="match status" value="1"/>
</dbReference>
<dbReference type="CDD" id="cd04168">
    <property type="entry name" value="TetM_like"/>
    <property type="match status" value="1"/>
</dbReference>
<dbReference type="PRINTS" id="PR00315">
    <property type="entry name" value="ELONGATNFCT"/>
</dbReference>
<dbReference type="InterPro" id="IPR005225">
    <property type="entry name" value="Small_GTP-bd"/>
</dbReference>
<feature type="domain" description="Tr-type G" evidence="4">
    <location>
        <begin position="1"/>
        <end position="255"/>
    </location>
</feature>
<dbReference type="PANTHER" id="PTHR43261">
    <property type="entry name" value="TRANSLATION ELONGATION FACTOR G-RELATED"/>
    <property type="match status" value="1"/>
</dbReference>
<keyword evidence="6" id="KW-1185">Reference proteome</keyword>
<dbReference type="Pfam" id="PF00009">
    <property type="entry name" value="GTP_EFTU"/>
    <property type="match status" value="1"/>
</dbReference>
<evidence type="ECO:0000256" key="1">
    <source>
        <dbReference type="ARBA" id="ARBA00022741"/>
    </source>
</evidence>
<dbReference type="InterPro" id="IPR027417">
    <property type="entry name" value="P-loop_NTPase"/>
</dbReference>
<dbReference type="InterPro" id="IPR014721">
    <property type="entry name" value="Ribsml_uS5_D2-typ_fold_subgr"/>
</dbReference>
<dbReference type="PROSITE" id="PS51722">
    <property type="entry name" value="G_TR_2"/>
    <property type="match status" value="1"/>
</dbReference>
<dbReference type="InterPro" id="IPR009000">
    <property type="entry name" value="Transl_B-barrel_sf"/>
</dbReference>
<dbReference type="Gene3D" id="3.40.50.300">
    <property type="entry name" value="P-loop containing nucleotide triphosphate hydrolases"/>
    <property type="match status" value="1"/>
</dbReference>
<sequence length="669" mass="72233">MTTLNIGILAHVDAGKTSLTERLLFETGAIDRLGSVDAGTTQTDTGDIERERGITIRSAVASFTTAGPAGRLQVNLIDTPGHVDFIAEVERALRVLDAVVLVVSAVEGVQAQSRVLMATLRRMGIPVLIFINKIDRAGARHDELLAAIRRRLAPGLVPLNTVAGIGTSTVRTRPCALDDPDFHTAVTDLLSVNDDELLTRLVLDRPTPHEELWAGIAAQTAAGLVHPVVFGSARTGEGIPTLLEGITRLLPVPPQPFGDAPRGTVFAIERGSAGEKICCLRLFAGTVARGDRLTLHRREADGRYRQYQGRVTELTVVGSASSDTRAVAGSIVRLRGLAETRVGDRLGMPGESELCEEQDGFTPPSLEVVVRPEPPNLATRLHEALSALAEQDPLIQARVLPGGRMSLLLYGEVQREVIAARLREEFAVQAVFEPSRIRYTERPAGGGEAFEEIDRRGRNEFFATVGLRVEPASRGSAVSFRWETELGALPRAFHRAIEDTVHECLQQGLHGWPVTDCTITLTRSGFASPISTATDFRNLTPLVLMRALAQAGTRLYEPCQDFELELPAEAVNPVVARLVGLEAEIRRSSAQGEGWLLEGGIPLRQVPVFKRQLASLTGGEGVWWSRPGGDRAVTGHAPGAYSAGRRTDGNPLNRAEYLRHLAQRGGQAG</sequence>
<dbReference type="InterPro" id="IPR031157">
    <property type="entry name" value="G_TR_CS"/>
</dbReference>
<dbReference type="SUPFAM" id="SSF52540">
    <property type="entry name" value="P-loop containing nucleoside triphosphate hydrolases"/>
    <property type="match status" value="1"/>
</dbReference>
<evidence type="ECO:0000313" key="5">
    <source>
        <dbReference type="EMBL" id="GAA2229787.1"/>
    </source>
</evidence>
<dbReference type="SUPFAM" id="SSF50447">
    <property type="entry name" value="Translation proteins"/>
    <property type="match status" value="1"/>
</dbReference>
<dbReference type="CDD" id="cd01684">
    <property type="entry name" value="Tet_like_IV"/>
    <property type="match status" value="1"/>
</dbReference>
<dbReference type="InterPro" id="IPR000795">
    <property type="entry name" value="T_Tr_GTP-bd_dom"/>
</dbReference>
<dbReference type="Gene3D" id="2.40.30.10">
    <property type="entry name" value="Translation factors"/>
    <property type="match status" value="1"/>
</dbReference>
<keyword evidence="1" id="KW-0547">Nucleotide-binding</keyword>
<evidence type="ECO:0000256" key="2">
    <source>
        <dbReference type="ARBA" id="ARBA00022917"/>
    </source>
</evidence>
<evidence type="ECO:0000313" key="6">
    <source>
        <dbReference type="Proteomes" id="UP001500305"/>
    </source>
</evidence>
<dbReference type="Gene3D" id="3.30.230.10">
    <property type="match status" value="1"/>
</dbReference>
<keyword evidence="2" id="KW-0648">Protein biosynthesis</keyword>
<dbReference type="EMBL" id="BAAATR010000002">
    <property type="protein sequence ID" value="GAA2229787.1"/>
    <property type="molecule type" value="Genomic_DNA"/>
</dbReference>
<organism evidence="5 6">
    <name type="scientific">Kitasatospora cystarginea</name>
    <dbReference type="NCBI Taxonomy" id="58350"/>
    <lineage>
        <taxon>Bacteria</taxon>
        <taxon>Bacillati</taxon>
        <taxon>Actinomycetota</taxon>
        <taxon>Actinomycetes</taxon>
        <taxon>Kitasatosporales</taxon>
        <taxon>Streptomycetaceae</taxon>
        <taxon>Kitasatospora</taxon>
    </lineage>
</organism>
<dbReference type="RefSeq" id="WP_344634703.1">
    <property type="nucleotide sequence ID" value="NZ_BAAATR010000002.1"/>
</dbReference>
<dbReference type="InterPro" id="IPR020568">
    <property type="entry name" value="Ribosomal_Su5_D2-typ_SF"/>
</dbReference>
<accession>A0ABP5QBP4</accession>
<dbReference type="NCBIfam" id="TIGR00231">
    <property type="entry name" value="small_GTP"/>
    <property type="match status" value="1"/>
</dbReference>
<keyword evidence="3" id="KW-0342">GTP-binding</keyword>
<dbReference type="SMART" id="SM00889">
    <property type="entry name" value="EFG_IV"/>
    <property type="match status" value="1"/>
</dbReference>
<gene>
    <name evidence="5" type="primary">otr(A)</name>
    <name evidence="5" type="ORF">GCM10010430_07220</name>
</gene>
<proteinExistence type="predicted"/>
<dbReference type="SUPFAM" id="SSF54980">
    <property type="entry name" value="EF-G C-terminal domain-like"/>
    <property type="match status" value="2"/>
</dbReference>
<dbReference type="InterPro" id="IPR035647">
    <property type="entry name" value="EFG_III/V"/>
</dbReference>
<dbReference type="PROSITE" id="PS00301">
    <property type="entry name" value="G_TR_1"/>
    <property type="match status" value="1"/>
</dbReference>
<dbReference type="InterPro" id="IPR005517">
    <property type="entry name" value="Transl_elong_EFG/EF2_IV"/>
</dbReference>
<dbReference type="PANTHER" id="PTHR43261:SF1">
    <property type="entry name" value="RIBOSOME-RELEASING FACTOR 2, MITOCHONDRIAL"/>
    <property type="match status" value="1"/>
</dbReference>
<evidence type="ECO:0000259" key="4">
    <source>
        <dbReference type="PROSITE" id="PS51722"/>
    </source>
</evidence>
<dbReference type="Pfam" id="PF03764">
    <property type="entry name" value="EFG_IV"/>
    <property type="match status" value="1"/>
</dbReference>
<comment type="caution">
    <text evidence="5">The sequence shown here is derived from an EMBL/GenBank/DDBJ whole genome shotgun (WGS) entry which is preliminary data.</text>
</comment>
<dbReference type="Proteomes" id="UP001500305">
    <property type="component" value="Unassembled WGS sequence"/>
</dbReference>
<evidence type="ECO:0000256" key="3">
    <source>
        <dbReference type="ARBA" id="ARBA00023134"/>
    </source>
</evidence>
<protein>
    <submittedName>
        <fullName evidence="5">Tetracycline resistance ribosomal protection protein Otr(A)</fullName>
    </submittedName>
</protein>
<dbReference type="Gene3D" id="3.30.70.870">
    <property type="entry name" value="Elongation Factor G (Translational Gtpase), domain 3"/>
    <property type="match status" value="1"/>
</dbReference>
<name>A0ABP5QBP4_9ACTN</name>
<dbReference type="PRINTS" id="PR01037">
    <property type="entry name" value="TCRTETOQM"/>
</dbReference>
<dbReference type="SUPFAM" id="SSF54211">
    <property type="entry name" value="Ribosomal protein S5 domain 2-like"/>
    <property type="match status" value="1"/>
</dbReference>